<keyword evidence="3 7" id="KW-0378">Hydrolase</keyword>
<reference evidence="9 10" key="1">
    <citation type="journal article" date="2016" name="Nat. Commun.">
        <title>Thousands of microbial genomes shed light on interconnected biogeochemical processes in an aquifer system.</title>
        <authorList>
            <person name="Anantharaman K."/>
            <person name="Brown C.T."/>
            <person name="Hug L.A."/>
            <person name="Sharon I."/>
            <person name="Castelle C.J."/>
            <person name="Probst A.J."/>
            <person name="Thomas B.C."/>
            <person name="Singh A."/>
            <person name="Wilkins M.J."/>
            <person name="Karaoz U."/>
            <person name="Brodie E.L."/>
            <person name="Williams K.H."/>
            <person name="Hubbard S.S."/>
            <person name="Banfield J.F."/>
        </authorList>
    </citation>
    <scope>NUCLEOTIDE SEQUENCE [LARGE SCALE GENOMIC DNA]</scope>
</reference>
<dbReference type="Pfam" id="PF14492">
    <property type="entry name" value="EFG_III"/>
    <property type="match status" value="1"/>
</dbReference>
<protein>
    <recommendedName>
        <fullName evidence="7">Elongation factor 4</fullName>
        <shortName evidence="7">EF-4</shortName>
        <ecNumber evidence="7">3.6.5.n1</ecNumber>
    </recommendedName>
    <alternativeName>
        <fullName evidence="7">Ribosomal back-translocase LepA</fullName>
    </alternativeName>
</protein>
<dbReference type="Gene3D" id="3.30.70.240">
    <property type="match status" value="1"/>
</dbReference>
<dbReference type="InterPro" id="IPR041095">
    <property type="entry name" value="EFG_II"/>
</dbReference>
<dbReference type="PROSITE" id="PS00301">
    <property type="entry name" value="G_TR_1"/>
    <property type="match status" value="1"/>
</dbReference>
<dbReference type="GO" id="GO:0045727">
    <property type="term" value="P:positive regulation of translation"/>
    <property type="evidence" value="ECO:0007669"/>
    <property type="project" value="UniProtKB-UniRule"/>
</dbReference>
<dbReference type="GO" id="GO:0003924">
    <property type="term" value="F:GTPase activity"/>
    <property type="evidence" value="ECO:0007669"/>
    <property type="project" value="UniProtKB-UniRule"/>
</dbReference>
<dbReference type="GO" id="GO:0043022">
    <property type="term" value="F:ribosome binding"/>
    <property type="evidence" value="ECO:0007669"/>
    <property type="project" value="UniProtKB-UniRule"/>
</dbReference>
<comment type="subcellular location">
    <subcellularLocation>
        <location evidence="7">Cell membrane</location>
        <topology evidence="7">Peripheral membrane protein</topology>
        <orientation evidence="7">Cytoplasmic side</orientation>
    </subcellularLocation>
</comment>
<dbReference type="GO" id="GO:0005525">
    <property type="term" value="F:GTP binding"/>
    <property type="evidence" value="ECO:0007669"/>
    <property type="project" value="UniProtKB-UniRule"/>
</dbReference>
<dbReference type="InterPro" id="IPR000795">
    <property type="entry name" value="T_Tr_GTP-bd_dom"/>
</dbReference>
<dbReference type="PRINTS" id="PR00315">
    <property type="entry name" value="ELONGATNFCT"/>
</dbReference>
<sequence>MQHIRNFSIIAHIDHGKSTLADRFLELTKTIEKRKMREQVLDSMELERERGITIKMQPVKMVWKNHVFNLIDTPGHIDFSYEVSRALSAVEGAILLVDATQGVQAQTLSVLRQAKELGLVIVPAVSKIDSPLAQTDDVKNQLAKLLEVSPDSVLLCSGRTGEGVDALLQAVIERVPPPKEGGKHAPPRALVFDFQYSDHQGVIVYLRIFGGSLKKGDALEFAANDRSFVALEVGTFSPAPSPAPALEAGAIGYVVTGIKEPGLARVGDTVRGKNTKSAPLAGYAEPRPVVWASVYPESQDDFTKLRQSLSRLRLSDSSLSFEEESSGVLGRGFRCGFLGMLHLEIVTERLRREFNLELVVTTPTISYEVETKNGEKRTIYSPSLFPEYGQILSVRESQVLAKIILPAQYLGNVVSLLYEHEASVESTTNFSEGRIMLAVVMPLRELMRNFFDKVKSATQGYASISYEIKEMQKAEVARLDILVADELIPAFSRIVAEGRAFEEAKAAVEKLYGILPRSQFATKIQGVALGRILSSRTLPAMSKNVTQHMYGGDRTRKMKLWAKQKRGKEKLKERGRVNIPGEVFLKMVKSE</sequence>
<dbReference type="Gene3D" id="3.40.50.300">
    <property type="entry name" value="P-loop containing nucleotide triphosphate hydrolases"/>
    <property type="match status" value="1"/>
</dbReference>
<dbReference type="InterPro" id="IPR000640">
    <property type="entry name" value="EFG_V-like"/>
</dbReference>
<dbReference type="GO" id="GO:0003746">
    <property type="term" value="F:translation elongation factor activity"/>
    <property type="evidence" value="ECO:0007669"/>
    <property type="project" value="UniProtKB-UniRule"/>
</dbReference>
<dbReference type="InterPro" id="IPR027417">
    <property type="entry name" value="P-loop_NTPase"/>
</dbReference>
<keyword evidence="5 7" id="KW-0342">GTP-binding</keyword>
<dbReference type="PANTHER" id="PTHR43512">
    <property type="entry name" value="TRANSLATION FACTOR GUF1-RELATED"/>
    <property type="match status" value="1"/>
</dbReference>
<comment type="function">
    <text evidence="7">Required for accurate and efficient protein synthesis under certain stress conditions. May act as a fidelity factor of the translation reaction, by catalyzing a one-codon backward translocation of tRNAs on improperly translocated ribosomes. Back-translocation proceeds from a post-translocation (POST) complex to a pre-translocation (PRE) complex, thus giving elongation factor G a second chance to translocate the tRNAs correctly. Binds to ribosomes in a GTP-dependent manner.</text>
</comment>
<evidence type="ECO:0000256" key="5">
    <source>
        <dbReference type="ARBA" id="ARBA00023134"/>
    </source>
</evidence>
<keyword evidence="4 7" id="KW-0648">Protein biosynthesis</keyword>
<proteinExistence type="inferred from homology"/>
<dbReference type="InterPro" id="IPR009000">
    <property type="entry name" value="Transl_B-barrel_sf"/>
</dbReference>
<gene>
    <name evidence="7" type="primary">lepA</name>
    <name evidence="9" type="ORF">A2943_02620</name>
</gene>
<dbReference type="CDD" id="cd01890">
    <property type="entry name" value="LepA"/>
    <property type="match status" value="1"/>
</dbReference>
<name>A0A1F4XGP0_9BACT</name>
<dbReference type="InterPro" id="IPR013842">
    <property type="entry name" value="LepA_CTD"/>
</dbReference>
<evidence type="ECO:0000256" key="6">
    <source>
        <dbReference type="ARBA" id="ARBA00023136"/>
    </source>
</evidence>
<evidence type="ECO:0000256" key="3">
    <source>
        <dbReference type="ARBA" id="ARBA00022801"/>
    </source>
</evidence>
<dbReference type="Pfam" id="PF00679">
    <property type="entry name" value="EFG_C"/>
    <property type="match status" value="1"/>
</dbReference>
<comment type="similarity">
    <text evidence="1 7">Belongs to the TRAFAC class translation factor GTPase superfamily. Classic translation factor GTPase family. LepA subfamily.</text>
</comment>
<dbReference type="EC" id="3.6.5.n1" evidence="7"/>
<dbReference type="Gene3D" id="2.40.30.10">
    <property type="entry name" value="Translation factors"/>
    <property type="match status" value="1"/>
</dbReference>
<dbReference type="Gene3D" id="3.30.70.2570">
    <property type="entry name" value="Elongation factor 4, C-terminal domain"/>
    <property type="match status" value="1"/>
</dbReference>
<keyword evidence="7" id="KW-1003">Cell membrane</keyword>
<feature type="binding site" evidence="7">
    <location>
        <begin position="126"/>
        <end position="129"/>
    </location>
    <ligand>
        <name>GTP</name>
        <dbReference type="ChEBI" id="CHEBI:37565"/>
    </ligand>
</feature>
<dbReference type="InterPro" id="IPR031157">
    <property type="entry name" value="G_TR_CS"/>
</dbReference>
<dbReference type="STRING" id="1797243.A2943_02620"/>
<dbReference type="InterPro" id="IPR006297">
    <property type="entry name" value="EF-4"/>
</dbReference>
<dbReference type="Proteomes" id="UP000176185">
    <property type="component" value="Unassembled WGS sequence"/>
</dbReference>
<dbReference type="InterPro" id="IPR035647">
    <property type="entry name" value="EFG_III/V"/>
</dbReference>
<feature type="binding site" evidence="7">
    <location>
        <begin position="14"/>
        <end position="19"/>
    </location>
    <ligand>
        <name>GTP</name>
        <dbReference type="ChEBI" id="CHEBI:37565"/>
    </ligand>
</feature>
<keyword evidence="6 7" id="KW-0472">Membrane</keyword>
<dbReference type="GO" id="GO:0005886">
    <property type="term" value="C:plasma membrane"/>
    <property type="evidence" value="ECO:0007669"/>
    <property type="project" value="UniProtKB-SubCell"/>
</dbReference>
<organism evidence="9 10">
    <name type="scientific">Candidatus Adlerbacteria bacterium RIFCSPLOWO2_01_FULL_51_16</name>
    <dbReference type="NCBI Taxonomy" id="1797243"/>
    <lineage>
        <taxon>Bacteria</taxon>
        <taxon>Candidatus Adleribacteriota</taxon>
    </lineage>
</organism>
<dbReference type="EMBL" id="MEWX01000014">
    <property type="protein sequence ID" value="OGC80754.1"/>
    <property type="molecule type" value="Genomic_DNA"/>
</dbReference>
<evidence type="ECO:0000256" key="1">
    <source>
        <dbReference type="ARBA" id="ARBA00005454"/>
    </source>
</evidence>
<comment type="catalytic activity">
    <reaction evidence="7">
        <text>GTP + H2O = GDP + phosphate + H(+)</text>
        <dbReference type="Rhea" id="RHEA:19669"/>
        <dbReference type="ChEBI" id="CHEBI:15377"/>
        <dbReference type="ChEBI" id="CHEBI:15378"/>
        <dbReference type="ChEBI" id="CHEBI:37565"/>
        <dbReference type="ChEBI" id="CHEBI:43474"/>
        <dbReference type="ChEBI" id="CHEBI:58189"/>
        <dbReference type="EC" id="3.6.5.n1"/>
    </reaction>
</comment>
<dbReference type="NCBIfam" id="TIGR00231">
    <property type="entry name" value="small_GTP"/>
    <property type="match status" value="1"/>
</dbReference>
<keyword evidence="2 7" id="KW-0547">Nucleotide-binding</keyword>
<feature type="domain" description="Tr-type G" evidence="8">
    <location>
        <begin position="2"/>
        <end position="179"/>
    </location>
</feature>
<dbReference type="Pfam" id="PF06421">
    <property type="entry name" value="LepA_C"/>
    <property type="match status" value="1"/>
</dbReference>
<evidence type="ECO:0000313" key="10">
    <source>
        <dbReference type="Proteomes" id="UP000176185"/>
    </source>
</evidence>
<evidence type="ECO:0000256" key="7">
    <source>
        <dbReference type="HAMAP-Rule" id="MF_00071"/>
    </source>
</evidence>
<comment type="caution">
    <text evidence="9">The sequence shown here is derived from an EMBL/GenBank/DDBJ whole genome shotgun (WGS) entry which is preliminary data.</text>
</comment>
<dbReference type="InterPro" id="IPR005225">
    <property type="entry name" value="Small_GTP-bd"/>
</dbReference>
<evidence type="ECO:0000256" key="2">
    <source>
        <dbReference type="ARBA" id="ARBA00022741"/>
    </source>
</evidence>
<dbReference type="PROSITE" id="PS51722">
    <property type="entry name" value="G_TR_2"/>
    <property type="match status" value="1"/>
</dbReference>
<dbReference type="SUPFAM" id="SSF52540">
    <property type="entry name" value="P-loop containing nucleoside triphosphate hydrolases"/>
    <property type="match status" value="1"/>
</dbReference>
<evidence type="ECO:0000256" key="4">
    <source>
        <dbReference type="ARBA" id="ARBA00022917"/>
    </source>
</evidence>
<accession>A0A1F4XGP0</accession>
<evidence type="ECO:0000313" key="9">
    <source>
        <dbReference type="EMBL" id="OGC80754.1"/>
    </source>
</evidence>
<dbReference type="Gene3D" id="3.30.70.870">
    <property type="entry name" value="Elongation Factor G (Translational Gtpase), domain 3"/>
    <property type="match status" value="1"/>
</dbReference>
<dbReference type="AlphaFoldDB" id="A0A1F4XGP0"/>
<dbReference type="Pfam" id="PF00009">
    <property type="entry name" value="GTP_EFTU"/>
    <property type="match status" value="1"/>
</dbReference>
<keyword evidence="9" id="KW-0251">Elongation factor</keyword>
<dbReference type="SUPFAM" id="SSF54980">
    <property type="entry name" value="EF-G C-terminal domain-like"/>
    <property type="match status" value="2"/>
</dbReference>
<dbReference type="HAMAP" id="MF_00071">
    <property type="entry name" value="LepA"/>
    <property type="match status" value="1"/>
</dbReference>
<dbReference type="PANTHER" id="PTHR43512:SF4">
    <property type="entry name" value="TRANSLATION FACTOR GUF1 HOMOLOG, CHLOROPLASTIC"/>
    <property type="match status" value="1"/>
</dbReference>
<dbReference type="SUPFAM" id="SSF50447">
    <property type="entry name" value="Translation proteins"/>
    <property type="match status" value="1"/>
</dbReference>
<dbReference type="InterPro" id="IPR038363">
    <property type="entry name" value="LepA_C_sf"/>
</dbReference>
<dbReference type="NCBIfam" id="TIGR01393">
    <property type="entry name" value="lepA"/>
    <property type="match status" value="1"/>
</dbReference>
<evidence type="ECO:0000259" key="8">
    <source>
        <dbReference type="PROSITE" id="PS51722"/>
    </source>
</evidence>